<dbReference type="GO" id="GO:0006631">
    <property type="term" value="P:fatty acid metabolic process"/>
    <property type="evidence" value="ECO:0007669"/>
    <property type="project" value="UniProtKB-ARBA"/>
</dbReference>
<feature type="compositionally biased region" description="Polar residues" evidence="7">
    <location>
        <begin position="21"/>
        <end position="36"/>
    </location>
</feature>
<dbReference type="PROSITE" id="PS50292">
    <property type="entry name" value="PEROXIDASE_3"/>
    <property type="match status" value="1"/>
</dbReference>
<keyword evidence="4" id="KW-0560">Oxidoreductase</keyword>
<comment type="caution">
    <text evidence="8">The sequence shown here is derived from an EMBL/GenBank/DDBJ whole genome shotgun (WGS) entry which is preliminary data.</text>
</comment>
<dbReference type="Pfam" id="PF00067">
    <property type="entry name" value="p450"/>
    <property type="match status" value="1"/>
</dbReference>
<organism evidence="8 9">
    <name type="scientific">Coniochaeta hoffmannii</name>
    <dbReference type="NCBI Taxonomy" id="91930"/>
    <lineage>
        <taxon>Eukaryota</taxon>
        <taxon>Fungi</taxon>
        <taxon>Dikarya</taxon>
        <taxon>Ascomycota</taxon>
        <taxon>Pezizomycotina</taxon>
        <taxon>Sordariomycetes</taxon>
        <taxon>Sordariomycetidae</taxon>
        <taxon>Coniochaetales</taxon>
        <taxon>Coniochaetaceae</taxon>
        <taxon>Coniochaeta</taxon>
    </lineage>
</organism>
<evidence type="ECO:0000256" key="5">
    <source>
        <dbReference type="ARBA" id="ARBA00023004"/>
    </source>
</evidence>
<gene>
    <name evidence="8" type="ORF">NKR19_g8761</name>
</gene>
<feature type="binding site" description="axial binding residue" evidence="6">
    <location>
        <position position="423"/>
    </location>
    <ligand>
        <name>heme b</name>
        <dbReference type="ChEBI" id="CHEBI:60344"/>
    </ligand>
    <ligandPart>
        <name>Fe</name>
        <dbReference type="ChEBI" id="CHEBI:18248"/>
    </ligandPart>
</feature>
<dbReference type="PRINTS" id="PR00457">
    <property type="entry name" value="ANPEROXIDASE"/>
</dbReference>
<evidence type="ECO:0000256" key="3">
    <source>
        <dbReference type="ARBA" id="ARBA00022964"/>
    </source>
</evidence>
<dbReference type="GO" id="GO:0020037">
    <property type="term" value="F:heme binding"/>
    <property type="evidence" value="ECO:0007669"/>
    <property type="project" value="InterPro"/>
</dbReference>
<dbReference type="SUPFAM" id="SSF48264">
    <property type="entry name" value="Cytochrome P450"/>
    <property type="match status" value="1"/>
</dbReference>
<feature type="region of interest" description="Disordered" evidence="7">
    <location>
        <begin position="1"/>
        <end position="45"/>
    </location>
</feature>
<evidence type="ECO:0000256" key="6">
    <source>
        <dbReference type="PIRSR" id="PIRSR619791-2"/>
    </source>
</evidence>
<keyword evidence="3" id="KW-0223">Dioxygenase</keyword>
<keyword evidence="9" id="KW-1185">Reference proteome</keyword>
<reference evidence="8" key="1">
    <citation type="submission" date="2022-07" db="EMBL/GenBank/DDBJ databases">
        <title>Fungi with potential for degradation of polypropylene.</title>
        <authorList>
            <person name="Gostincar C."/>
        </authorList>
    </citation>
    <scope>NUCLEOTIDE SEQUENCE</scope>
    <source>
        <strain evidence="8">EXF-13287</strain>
    </source>
</reference>
<dbReference type="CDD" id="cd09817">
    <property type="entry name" value="linoleate_diol_synthase_like"/>
    <property type="match status" value="1"/>
</dbReference>
<dbReference type="InterPro" id="IPR036396">
    <property type="entry name" value="Cyt_P450_sf"/>
</dbReference>
<evidence type="ECO:0000256" key="4">
    <source>
        <dbReference type="ARBA" id="ARBA00023002"/>
    </source>
</evidence>
<accession>A0AA38RKN9</accession>
<dbReference type="Gene3D" id="1.10.630.10">
    <property type="entry name" value="Cytochrome P450"/>
    <property type="match status" value="2"/>
</dbReference>
<keyword evidence="2 6" id="KW-0479">Metal-binding</keyword>
<name>A0AA38RKN9_9PEZI</name>
<dbReference type="InterPro" id="IPR001128">
    <property type="entry name" value="Cyt_P450"/>
</dbReference>
<dbReference type="GO" id="GO:0051213">
    <property type="term" value="F:dioxygenase activity"/>
    <property type="evidence" value="ECO:0007669"/>
    <property type="project" value="UniProtKB-KW"/>
</dbReference>
<keyword evidence="5 6" id="KW-0408">Iron</keyword>
<dbReference type="InterPro" id="IPR010255">
    <property type="entry name" value="Haem_peroxidase_sf"/>
</dbReference>
<dbReference type="Proteomes" id="UP001174691">
    <property type="component" value="Unassembled WGS sequence"/>
</dbReference>
<dbReference type="InterPro" id="IPR034812">
    <property type="entry name" value="Ppo-like_N"/>
</dbReference>
<evidence type="ECO:0000256" key="2">
    <source>
        <dbReference type="ARBA" id="ARBA00022723"/>
    </source>
</evidence>
<evidence type="ECO:0000313" key="8">
    <source>
        <dbReference type="EMBL" id="KAJ9134208.1"/>
    </source>
</evidence>
<dbReference type="EMBL" id="JANBVN010000187">
    <property type="protein sequence ID" value="KAJ9134208.1"/>
    <property type="molecule type" value="Genomic_DNA"/>
</dbReference>
<dbReference type="GO" id="GO:0016705">
    <property type="term" value="F:oxidoreductase activity, acting on paired donors, with incorporation or reduction of molecular oxygen"/>
    <property type="evidence" value="ECO:0007669"/>
    <property type="project" value="InterPro"/>
</dbReference>
<dbReference type="CDD" id="cd20612">
    <property type="entry name" value="CYP_LDS-like_C"/>
    <property type="match status" value="1"/>
</dbReference>
<dbReference type="PANTHER" id="PTHR11903:SF13">
    <property type="entry name" value="LINOLEATE 10R-LIPOXYGENASE"/>
    <property type="match status" value="1"/>
</dbReference>
<sequence length="1101" mass="122714">METPTNKLHSPGTDCSGHANDASSYTNGYQPGPMSNHNHKDANSVSTNRQGVDEAFRSFGQLITASRRPLPTQNGDGTYNSAKKQTGLREDLKVIKLKDVKTLLEVIKAKLKGDGISDDKAMIMERTIQLVAKLPNGSKNRVKLTDDFIAQLWNSLDHPPMIYVGDKYMYRRADGSFNNIMLPQLGAAGTTYARSVRPSIVPPGALPDPNLIFDSVMKRTQYKKHPNNVSSVLWYWAAIIIHDLFWTDYPDMSKSKTSSYLDLSPLYGSNQDMQDSIRTFKDGKLKPDAYADKRLLGMPPGVSVILIMFNRFHNHVAANLAAINEGGRFTPPSDKLDEEKKAAGWKKHDEDLFQTARLVTSGLYINITLIDYVRNIINLNRCDTQWTLDPRQESGVDVGTKKGAERGTGNVVSAEFNLCYRWHSCISEKDDKWIQEFYYEIFGKPAEQLSTPDLVGGFSKFERSVPEDPADRVFGGFQRGTDGEFDDSDLVECITSSIEDCAGSFGARNVPASMRAIEVLGIIQGRKWNVAGLNEFRKHFGLKPYEKFEDINPDPQVADQLRHLYGHTDFVELYPGLVAEEAKKPMVPGVGIAPTYTISRVVLSDAVVLVRGDRYYTIDYNSRSLTNWGFTEVQYDLNVNHGCSFYKLFLNAFPNHFKGNSVYAHYPMRAHLFDWSRPSFTAPRVSITSYGGARHVLENQETYRSVWGEALSFLVGKGGSKFMLAGDTPLHAGQRKCMASLLYRDGWKADIKAFYRSVTEQLLVEKSYRLAGQTHVDVVRDVGNIAHVHFAARMFGLPLKTAENPRGVYSEQELYAVLAVIFAAIFFDINPAKSFPLRQAARTVAQQLGKLIEANVKLVTGFGLRGLFTSSPSRNDPLAAYGSNLIKGLAKAGLSASDIAWSQILPTAGAMVPNQGEVFAQAVDFYLGKGRGHLGEIHRVANLEDSEESGSLLLGYAMEGVRLAGTFGSYRQAAVGGTVREDDGREVQVQPGDRVFVSFVSAARDPTQFPDPETVDPRRPLDRYIHYGAGPHACLGRGVSQVALTEMFRALFRRKNVRRVPGPQGELKKVPRPGGFYVYMREDWGSMWPFPVTMRIMWDEE</sequence>
<dbReference type="GO" id="GO:0004497">
    <property type="term" value="F:monooxygenase activity"/>
    <property type="evidence" value="ECO:0007669"/>
    <property type="project" value="InterPro"/>
</dbReference>
<dbReference type="GO" id="GO:0005506">
    <property type="term" value="F:iron ion binding"/>
    <property type="evidence" value="ECO:0007669"/>
    <property type="project" value="InterPro"/>
</dbReference>
<evidence type="ECO:0000256" key="7">
    <source>
        <dbReference type="SAM" id="MobiDB-lite"/>
    </source>
</evidence>
<keyword evidence="6" id="KW-0349">Heme</keyword>
<dbReference type="InterPro" id="IPR050783">
    <property type="entry name" value="Oxylipin_biosynth_metab"/>
</dbReference>
<protein>
    <submittedName>
        <fullName evidence="8">Heme peroxidase</fullName>
    </submittedName>
</protein>
<dbReference type="Pfam" id="PF03098">
    <property type="entry name" value="An_peroxidase"/>
    <property type="match status" value="2"/>
</dbReference>
<dbReference type="PANTHER" id="PTHR11903">
    <property type="entry name" value="PROSTAGLANDIN G/H SYNTHASE"/>
    <property type="match status" value="1"/>
</dbReference>
<dbReference type="InterPro" id="IPR019791">
    <property type="entry name" value="Haem_peroxidase_animal"/>
</dbReference>
<dbReference type="GO" id="GO:0006979">
    <property type="term" value="P:response to oxidative stress"/>
    <property type="evidence" value="ECO:0007669"/>
    <property type="project" value="InterPro"/>
</dbReference>
<evidence type="ECO:0000256" key="1">
    <source>
        <dbReference type="ARBA" id="ARBA00011881"/>
    </source>
</evidence>
<dbReference type="SUPFAM" id="SSF48113">
    <property type="entry name" value="Heme-dependent peroxidases"/>
    <property type="match status" value="1"/>
</dbReference>
<dbReference type="GO" id="GO:0004601">
    <property type="term" value="F:peroxidase activity"/>
    <property type="evidence" value="ECO:0007669"/>
    <property type="project" value="UniProtKB-KW"/>
</dbReference>
<comment type="subunit">
    <text evidence="1">Homotetramer.</text>
</comment>
<dbReference type="Gene3D" id="1.10.640.10">
    <property type="entry name" value="Haem peroxidase domain superfamily, animal type"/>
    <property type="match status" value="1"/>
</dbReference>
<evidence type="ECO:0000313" key="9">
    <source>
        <dbReference type="Proteomes" id="UP001174691"/>
    </source>
</evidence>
<dbReference type="InterPro" id="IPR037120">
    <property type="entry name" value="Haem_peroxidase_sf_animal"/>
</dbReference>
<proteinExistence type="predicted"/>
<keyword evidence="8" id="KW-0575">Peroxidase</keyword>
<dbReference type="AlphaFoldDB" id="A0AA38RKN9"/>